<dbReference type="RefSeq" id="WP_311573589.1">
    <property type="nucleotide sequence ID" value="NZ_JAVRFH010000016.1"/>
</dbReference>
<dbReference type="SUPFAM" id="SSF48452">
    <property type="entry name" value="TPR-like"/>
    <property type="match status" value="2"/>
</dbReference>
<dbReference type="InterPro" id="IPR011990">
    <property type="entry name" value="TPR-like_helical_dom_sf"/>
</dbReference>
<keyword evidence="3" id="KW-1185">Reference proteome</keyword>
<dbReference type="InterPro" id="IPR019734">
    <property type="entry name" value="TPR_rpt"/>
</dbReference>
<gene>
    <name evidence="2" type="ORF">RM812_17955</name>
</gene>
<dbReference type="EMBL" id="JAVRFH010000016">
    <property type="protein sequence ID" value="MDT0612095.1"/>
    <property type="molecule type" value="Genomic_DNA"/>
</dbReference>
<dbReference type="Gene3D" id="3.40.50.300">
    <property type="entry name" value="P-loop containing nucleotide triphosphate hydrolases"/>
    <property type="match status" value="1"/>
</dbReference>
<reference evidence="2" key="1">
    <citation type="submission" date="2024-05" db="EMBL/GenBank/DDBJ databases">
        <title>30 novel species of actinomycetes from the DSMZ collection.</title>
        <authorList>
            <person name="Nouioui I."/>
        </authorList>
    </citation>
    <scope>NUCLEOTIDE SEQUENCE</scope>
    <source>
        <strain evidence="2">DSM 40712</strain>
    </source>
</reference>
<protein>
    <submittedName>
        <fullName evidence="2">Tetratricopeptide repeat protein</fullName>
    </submittedName>
</protein>
<evidence type="ECO:0000313" key="2">
    <source>
        <dbReference type="EMBL" id="MDT0612095.1"/>
    </source>
</evidence>
<dbReference type="SUPFAM" id="SSF52540">
    <property type="entry name" value="P-loop containing nucleoside triphosphate hydrolases"/>
    <property type="match status" value="1"/>
</dbReference>
<dbReference type="Proteomes" id="UP001180724">
    <property type="component" value="Unassembled WGS sequence"/>
</dbReference>
<dbReference type="Gene3D" id="1.25.40.10">
    <property type="entry name" value="Tetratricopeptide repeat domain"/>
    <property type="match status" value="2"/>
</dbReference>
<dbReference type="SMART" id="SM00028">
    <property type="entry name" value="TPR"/>
    <property type="match status" value="5"/>
</dbReference>
<dbReference type="InterPro" id="IPR027417">
    <property type="entry name" value="P-loop_NTPase"/>
</dbReference>
<dbReference type="Pfam" id="PF13374">
    <property type="entry name" value="TPR_10"/>
    <property type="match status" value="2"/>
</dbReference>
<accession>A0ABU3AQJ1</accession>
<evidence type="ECO:0000313" key="3">
    <source>
        <dbReference type="Proteomes" id="UP001180724"/>
    </source>
</evidence>
<dbReference type="Pfam" id="PF13424">
    <property type="entry name" value="TPR_12"/>
    <property type="match status" value="2"/>
</dbReference>
<organism evidence="2 3">
    <name type="scientific">Streptomyces lancefieldiae</name>
    <dbReference type="NCBI Taxonomy" id="3075520"/>
    <lineage>
        <taxon>Bacteria</taxon>
        <taxon>Bacillati</taxon>
        <taxon>Actinomycetota</taxon>
        <taxon>Actinomycetes</taxon>
        <taxon>Kitasatosporales</taxon>
        <taxon>Streptomycetaceae</taxon>
        <taxon>Streptomyces</taxon>
    </lineage>
</organism>
<evidence type="ECO:0000256" key="1">
    <source>
        <dbReference type="SAM" id="MobiDB-lite"/>
    </source>
</evidence>
<name>A0ABU3AQJ1_9ACTN</name>
<dbReference type="InterPro" id="IPR053137">
    <property type="entry name" value="NLR-like"/>
</dbReference>
<dbReference type="PANTHER" id="PTHR46082:SF6">
    <property type="entry name" value="AAA+ ATPASE DOMAIN-CONTAINING PROTEIN-RELATED"/>
    <property type="match status" value="1"/>
</dbReference>
<proteinExistence type="predicted"/>
<feature type="compositionally biased region" description="Pro residues" evidence="1">
    <location>
        <begin position="16"/>
        <end position="31"/>
    </location>
</feature>
<feature type="region of interest" description="Disordered" evidence="1">
    <location>
        <begin position="14"/>
        <end position="38"/>
    </location>
</feature>
<dbReference type="PANTHER" id="PTHR46082">
    <property type="entry name" value="ATP/GTP-BINDING PROTEIN-RELATED"/>
    <property type="match status" value="1"/>
</dbReference>
<comment type="caution">
    <text evidence="2">The sequence shown here is derived from an EMBL/GenBank/DDBJ whole genome shotgun (WGS) entry which is preliminary data.</text>
</comment>
<sequence length="697" mass="75174">MQYNFGVIHTGDAVAPPTPTLPLPESVPPRPGLRNLPRPVPHTFVGREEELELLDEAVRQHSGGSAQVVTQAVSGLGGVGKSTLALRWAHRRRASHPAVWWINAETPDSLTESFAQLTRRLNPGTELGALSSPVLAEWGLAWAETHPGALLIFDNATGPEELAGSLARLERSNCLITSRRTHGWHAVTGVSPLHLGVLAPWASAELLRRVSGSEDPVVETLAEVLGHLPLALEHAGAHIRRTAISHSTYMERFHAQAEHLLDVNGHGDPHGITVARTWRLTLDTLADRCAAALPLLRMLAWLAPVGIPRTLPAAAVRNPGEADEALAALADFSMITLTGESIAVHRLVQALSRTPGPGDPHRSPTAIADARNRAVATLVESFPEGDPVVDVAIWPRCRALAPHIEAFIAHCAPERGSLAVADLCSVAAQFFRGQGQFSRAVALTTWAYTSCLGNLGSVHPATLDARHDLARAHREAGDLEHAVALYERNLADRERVLGPHHPDTISARRNLAGAYRENGDLAQAIPLNEQVLADRERLLGPEHAQTLVARNSLALAYQAAGEPLRAVPLHERNLTVCERSFGPRHPETLNSLSNLADAYQEAGDPERALPLHEQTLAASEEVLGPRHPRTILYRSSLALAYQAAGDLERALPLFERTLTDREQVLGPDHPRTAIARANLATACRDAVTGETPSPRTP</sequence>